<evidence type="ECO:0000256" key="2">
    <source>
        <dbReference type="ARBA" id="ARBA00007862"/>
    </source>
</evidence>
<dbReference type="eggNOG" id="COG0330">
    <property type="taxonomic scope" value="Bacteria"/>
</dbReference>
<comment type="similarity">
    <text evidence="2 6">Belongs to the band 7/mec-2 family. HflC subfamily.</text>
</comment>
<comment type="function">
    <text evidence="6">HflC and HflK could regulate a protease.</text>
</comment>
<dbReference type="NCBIfam" id="TIGR01932">
    <property type="entry name" value="hflC"/>
    <property type="match status" value="1"/>
</dbReference>
<dbReference type="PIRSF" id="PIRSF005651">
    <property type="entry name" value="HflC"/>
    <property type="match status" value="1"/>
</dbReference>
<dbReference type="SMART" id="SM00244">
    <property type="entry name" value="PHB"/>
    <property type="match status" value="1"/>
</dbReference>
<comment type="subcellular location">
    <subcellularLocation>
        <location evidence="1">Membrane</location>
        <topology evidence="1">Single-pass membrane protein</topology>
    </subcellularLocation>
</comment>
<dbReference type="EMBL" id="BAMD01000042">
    <property type="protein sequence ID" value="GAF04324.1"/>
    <property type="molecule type" value="Genomic_DNA"/>
</dbReference>
<keyword evidence="9" id="KW-0645">Protease</keyword>
<keyword evidence="3 7" id="KW-0812">Transmembrane</keyword>
<dbReference type="PANTHER" id="PTHR42911:SF1">
    <property type="entry name" value="MODULATOR OF FTSH PROTEASE HFLC"/>
    <property type="match status" value="1"/>
</dbReference>
<sequence>MIGHIDEQLKFAQFSKVSLIFKQMKNNKFILISVALAVLLVVIFQSAYVVKETEQVVITQFGKPVGEAKTEPGLKFKTPFIQKTNYFDKRYMEWDGDPNQVPTKDKKFIFVDTYARWQITDPLQFFKRMTNERGALTRLNDILDGETRDYIAAHDLEEAVRSQNRTPASSGATGEMISDSLDIISVGRQQLQDKILISANEKAKDLGIIILDFRFKRINYVKEVSAQVYERMKSERFRIADKFRSEGQGEASRINGEKERELKTIQSEAFRKAEEIKGKADAQAAAIYASAYNQTAASRELYGFLKSMETFETTFDTTTSVILSTDSELFKYMKSMK</sequence>
<dbReference type="GO" id="GO:0006508">
    <property type="term" value="P:proteolysis"/>
    <property type="evidence" value="ECO:0007669"/>
    <property type="project" value="UniProtKB-KW"/>
</dbReference>
<evidence type="ECO:0000256" key="5">
    <source>
        <dbReference type="ARBA" id="ARBA00023136"/>
    </source>
</evidence>
<keyword evidence="5 7" id="KW-0472">Membrane</keyword>
<evidence type="ECO:0000256" key="7">
    <source>
        <dbReference type="SAM" id="Phobius"/>
    </source>
</evidence>
<evidence type="ECO:0000259" key="8">
    <source>
        <dbReference type="SMART" id="SM00244"/>
    </source>
</evidence>
<dbReference type="GO" id="GO:0008233">
    <property type="term" value="F:peptidase activity"/>
    <property type="evidence" value="ECO:0007669"/>
    <property type="project" value="UniProtKB-KW"/>
</dbReference>
<dbReference type="SUPFAM" id="SSF117892">
    <property type="entry name" value="Band 7/SPFH domain"/>
    <property type="match status" value="1"/>
</dbReference>
<dbReference type="Pfam" id="PF01145">
    <property type="entry name" value="Band_7"/>
    <property type="match status" value="1"/>
</dbReference>
<evidence type="ECO:0000313" key="9">
    <source>
        <dbReference type="EMBL" id="GAF04324.1"/>
    </source>
</evidence>
<dbReference type="Gene3D" id="3.30.479.30">
    <property type="entry name" value="Band 7 domain"/>
    <property type="match status" value="1"/>
</dbReference>
<evidence type="ECO:0000256" key="6">
    <source>
        <dbReference type="PIRNR" id="PIRNR005651"/>
    </source>
</evidence>
<dbReference type="InterPro" id="IPR001107">
    <property type="entry name" value="Band_7"/>
</dbReference>
<feature type="transmembrane region" description="Helical" evidence="7">
    <location>
        <begin position="29"/>
        <end position="50"/>
    </location>
</feature>
<dbReference type="GO" id="GO:0016020">
    <property type="term" value="C:membrane"/>
    <property type="evidence" value="ECO:0007669"/>
    <property type="project" value="UniProtKB-SubCell"/>
</dbReference>
<feature type="domain" description="Band 7" evidence="8">
    <location>
        <begin position="45"/>
        <end position="232"/>
    </location>
</feature>
<keyword evidence="4 7" id="KW-1133">Transmembrane helix</keyword>
<dbReference type="PANTHER" id="PTHR42911">
    <property type="entry name" value="MODULATOR OF FTSH PROTEASE HFLC"/>
    <property type="match status" value="1"/>
</dbReference>
<evidence type="ECO:0000256" key="4">
    <source>
        <dbReference type="ARBA" id="ARBA00022989"/>
    </source>
</evidence>
<dbReference type="CDD" id="cd03405">
    <property type="entry name" value="SPFH_HflC"/>
    <property type="match status" value="1"/>
</dbReference>
<protein>
    <recommendedName>
        <fullName evidence="6">Protein HflC</fullName>
    </recommendedName>
</protein>
<reference evidence="9 10" key="1">
    <citation type="journal article" date="2014" name="Genome Announc.">
        <title>Draft Genome Sequence of Cytophaga fermentans JCM 21142T, a Facultative Anaerobe Isolated from Marine Mud.</title>
        <authorList>
            <person name="Starns D."/>
            <person name="Oshima K."/>
            <person name="Suda W."/>
            <person name="Iino T."/>
            <person name="Yuki M."/>
            <person name="Inoue J."/>
            <person name="Kitamura K."/>
            <person name="Iida T."/>
            <person name="Darby A."/>
            <person name="Hattori M."/>
            <person name="Ohkuma M."/>
        </authorList>
    </citation>
    <scope>NUCLEOTIDE SEQUENCE [LARGE SCALE GENOMIC DNA]</scope>
    <source>
        <strain evidence="9 10">JCM 21142</strain>
    </source>
</reference>
<dbReference type="InterPro" id="IPR010200">
    <property type="entry name" value="HflC"/>
</dbReference>
<name>W7YPK4_9BACT</name>
<dbReference type="AlphaFoldDB" id="W7YPK4"/>
<dbReference type="STRING" id="869213.GCA_000517085_00573"/>
<evidence type="ECO:0000256" key="1">
    <source>
        <dbReference type="ARBA" id="ARBA00004167"/>
    </source>
</evidence>
<dbReference type="Proteomes" id="UP000019402">
    <property type="component" value="Unassembled WGS sequence"/>
</dbReference>
<organism evidence="9 10">
    <name type="scientific">Saccharicrinis fermentans DSM 9555 = JCM 21142</name>
    <dbReference type="NCBI Taxonomy" id="869213"/>
    <lineage>
        <taxon>Bacteria</taxon>
        <taxon>Pseudomonadati</taxon>
        <taxon>Bacteroidota</taxon>
        <taxon>Bacteroidia</taxon>
        <taxon>Marinilabiliales</taxon>
        <taxon>Marinilabiliaceae</taxon>
        <taxon>Saccharicrinis</taxon>
    </lineage>
</organism>
<keyword evidence="9" id="KW-0378">Hydrolase</keyword>
<gene>
    <name evidence="9" type="ORF">JCM21142_73026</name>
</gene>
<keyword evidence="10" id="KW-1185">Reference proteome</keyword>
<proteinExistence type="inferred from homology"/>
<dbReference type="InterPro" id="IPR036013">
    <property type="entry name" value="Band_7/SPFH_dom_sf"/>
</dbReference>
<accession>W7YPK4</accession>
<comment type="caution">
    <text evidence="9">The sequence shown here is derived from an EMBL/GenBank/DDBJ whole genome shotgun (WGS) entry which is preliminary data.</text>
</comment>
<evidence type="ECO:0000256" key="3">
    <source>
        <dbReference type="ARBA" id="ARBA00022692"/>
    </source>
</evidence>
<evidence type="ECO:0000313" key="10">
    <source>
        <dbReference type="Proteomes" id="UP000019402"/>
    </source>
</evidence>